<dbReference type="GO" id="GO:0015293">
    <property type="term" value="F:symporter activity"/>
    <property type="evidence" value="ECO:0007669"/>
    <property type="project" value="UniProtKB-KW"/>
</dbReference>
<evidence type="ECO:0000256" key="1">
    <source>
        <dbReference type="ARBA" id="ARBA00004651"/>
    </source>
</evidence>
<dbReference type="InterPro" id="IPR002293">
    <property type="entry name" value="AA/rel_permease1"/>
</dbReference>
<evidence type="ECO:0000313" key="10">
    <source>
        <dbReference type="EnsemblPlants" id="PGSC0003DMT400067464"/>
    </source>
</evidence>
<dbReference type="PANTHER" id="PTHR45826:SF2">
    <property type="entry name" value="AMINO ACID TRANSPORTER"/>
    <property type="match status" value="1"/>
</dbReference>
<feature type="transmembrane region" description="Helical" evidence="9">
    <location>
        <begin position="239"/>
        <end position="264"/>
    </location>
</feature>
<protein>
    <submittedName>
        <fullName evidence="10">Amino acid transporter</fullName>
    </submittedName>
</protein>
<feature type="transmembrane region" description="Helical" evidence="9">
    <location>
        <begin position="52"/>
        <end position="69"/>
    </location>
</feature>
<evidence type="ECO:0000256" key="4">
    <source>
        <dbReference type="ARBA" id="ARBA00022692"/>
    </source>
</evidence>
<reference evidence="11" key="1">
    <citation type="journal article" date="2011" name="Nature">
        <title>Genome sequence and analysis of the tuber crop potato.</title>
        <authorList>
            <consortium name="The Potato Genome Sequencing Consortium"/>
        </authorList>
    </citation>
    <scope>NUCLEOTIDE SEQUENCE [LARGE SCALE GENOMIC DNA]</scope>
    <source>
        <strain evidence="11">cv. DM1-3 516 R44</strain>
    </source>
</reference>
<feature type="transmembrane region" description="Helical" evidence="9">
    <location>
        <begin position="422"/>
        <end position="442"/>
    </location>
</feature>
<feature type="transmembrane region" description="Helical" evidence="9">
    <location>
        <begin position="163"/>
        <end position="187"/>
    </location>
</feature>
<evidence type="ECO:0000256" key="7">
    <source>
        <dbReference type="ARBA" id="ARBA00023136"/>
    </source>
</evidence>
<dbReference type="GO" id="GO:0015203">
    <property type="term" value="F:polyamine transmembrane transporter activity"/>
    <property type="evidence" value="ECO:0007669"/>
    <property type="project" value="UniProtKB-ARBA"/>
</dbReference>
<keyword evidence="3" id="KW-1003">Cell membrane</keyword>
<reference evidence="10" key="2">
    <citation type="submission" date="2015-06" db="UniProtKB">
        <authorList>
            <consortium name="EnsemblPlants"/>
        </authorList>
    </citation>
    <scope>IDENTIFICATION</scope>
    <source>
        <strain evidence="10">DM1-3 516 R44</strain>
    </source>
</reference>
<dbReference type="PANTHER" id="PTHR45826">
    <property type="entry name" value="POLYAMINE TRANSPORTER PUT1"/>
    <property type="match status" value="1"/>
</dbReference>
<evidence type="ECO:0000256" key="3">
    <source>
        <dbReference type="ARBA" id="ARBA00022475"/>
    </source>
</evidence>
<dbReference type="KEGG" id="sot:102597466"/>
<dbReference type="RefSeq" id="XP_006359232.1">
    <property type="nucleotide sequence ID" value="XM_006359170.2"/>
</dbReference>
<dbReference type="Gramene" id="PGSC0003DMT400067464">
    <property type="protein sequence ID" value="PGSC0003DMT400067464"/>
    <property type="gene ID" value="PGSC0003DMG400026227"/>
</dbReference>
<keyword evidence="4 9" id="KW-0812">Transmembrane</keyword>
<organism evidence="10 11">
    <name type="scientific">Solanum tuberosum</name>
    <name type="common">Potato</name>
    <dbReference type="NCBI Taxonomy" id="4113"/>
    <lineage>
        <taxon>Eukaryota</taxon>
        <taxon>Viridiplantae</taxon>
        <taxon>Streptophyta</taxon>
        <taxon>Embryophyta</taxon>
        <taxon>Tracheophyta</taxon>
        <taxon>Spermatophyta</taxon>
        <taxon>Magnoliopsida</taxon>
        <taxon>eudicotyledons</taxon>
        <taxon>Gunneridae</taxon>
        <taxon>Pentapetalae</taxon>
        <taxon>asterids</taxon>
        <taxon>lamiids</taxon>
        <taxon>Solanales</taxon>
        <taxon>Solanaceae</taxon>
        <taxon>Solanoideae</taxon>
        <taxon>Solaneae</taxon>
        <taxon>Solanum</taxon>
    </lineage>
</organism>
<dbReference type="GO" id="GO:0005886">
    <property type="term" value="C:plasma membrane"/>
    <property type="evidence" value="ECO:0007669"/>
    <property type="project" value="UniProtKB-SubCell"/>
</dbReference>
<dbReference type="Gramene" id="RHC08H1G2025.2.1">
    <property type="protein sequence ID" value="RHC08H1G2025.2.1.cds.1"/>
    <property type="gene ID" value="RHC08H1G2025.2"/>
</dbReference>
<dbReference type="OMA" id="GPSRGMF"/>
<dbReference type="GeneID" id="102597466"/>
<feature type="transmembrane region" description="Helical" evidence="9">
    <location>
        <begin position="393"/>
        <end position="416"/>
    </location>
</feature>
<keyword evidence="2" id="KW-0813">Transport</keyword>
<comment type="similarity">
    <text evidence="8">Belongs to the amino acid-polyamine-organocation (APC) superfamily. Polyamine:cation symporter (PHS) (TC 2.A.3.12) family.</text>
</comment>
<sequence length="468" mass="51598">MGEFDDGEYAGINEVTSPRENNARKVSVLPLLFLIFYEVSGGPFGVEDTVRAAGPLLALLGFLVFPFIWSVPEALITAEMGTMFPENGGYVVWVSSALGPYWGFQLGWMKWLSGVIDNALYPVLFLDYLKSAIPALGGGLPRVLAILALTVVLTYMNYRGLTIVGWVAVSLGILSILPFVVMGLISIPKLKPSRWLVVDVQSVDWNLYLNTLFWNLNYWDSISTLAGEVHNPKKTLPKALFYAVILVVLSYFFPLLIGTGAVPLERDLWTDGYFSDIAKILGGVWLRVWIQGAAATSNMGMFVAEMSSDSFQLLGMAERGLLPEFFSKRSRYGTPLFGILFLASGVILLSWLSFQEIVAAENFLYCFGMILEFIAFVLLRIKSPHALRPFKIPGGTVGAILLCIPPTILICVVLALSSFEVMVVSLAAVAIGLVMQPCLKLIENKRWLKFSVSSDLPDDITTHEPLLR</sequence>
<proteinExistence type="inferred from homology"/>
<keyword evidence="11" id="KW-1185">Reference proteome</keyword>
<keyword evidence="5" id="KW-0769">Symport</keyword>
<dbReference type="eggNOG" id="KOG1287">
    <property type="taxonomic scope" value="Eukaryota"/>
</dbReference>
<dbReference type="AlphaFoldDB" id="M1CHA9"/>
<dbReference type="PaxDb" id="4113-PGSC0003DMT400067464"/>
<dbReference type="Pfam" id="PF13520">
    <property type="entry name" value="AA_permease_2"/>
    <property type="match status" value="1"/>
</dbReference>
<dbReference type="Proteomes" id="UP000011115">
    <property type="component" value="Unassembled WGS sequence"/>
</dbReference>
<name>M1CHA9_SOLTU</name>
<keyword evidence="7 9" id="KW-0472">Membrane</keyword>
<accession>M1CHA9</accession>
<dbReference type="HOGENOM" id="CLU_007946_17_3_1"/>
<dbReference type="EnsemblPlants" id="PGSC0003DMT400067464">
    <property type="protein sequence ID" value="PGSC0003DMT400067464"/>
    <property type="gene ID" value="PGSC0003DMG400026227"/>
</dbReference>
<evidence type="ECO:0000256" key="2">
    <source>
        <dbReference type="ARBA" id="ARBA00022448"/>
    </source>
</evidence>
<feature type="transmembrane region" description="Helical" evidence="9">
    <location>
        <begin position="90"/>
        <end position="112"/>
    </location>
</feature>
<dbReference type="InParanoid" id="M1CHA9"/>
<evidence type="ECO:0000256" key="5">
    <source>
        <dbReference type="ARBA" id="ARBA00022847"/>
    </source>
</evidence>
<comment type="subcellular location">
    <subcellularLocation>
        <location evidence="1">Cell membrane</location>
        <topology evidence="1">Multi-pass membrane protein</topology>
    </subcellularLocation>
</comment>
<dbReference type="SMR" id="M1CHA9"/>
<feature type="transmembrane region" description="Helical" evidence="9">
    <location>
        <begin position="360"/>
        <end position="381"/>
    </location>
</feature>
<dbReference type="Gene3D" id="1.20.1740.10">
    <property type="entry name" value="Amino acid/polyamine transporter I"/>
    <property type="match status" value="1"/>
</dbReference>
<dbReference type="FunCoup" id="M1CHA9">
    <property type="interactions" value="350"/>
</dbReference>
<evidence type="ECO:0000256" key="6">
    <source>
        <dbReference type="ARBA" id="ARBA00022989"/>
    </source>
</evidence>
<dbReference type="OrthoDB" id="5982228at2759"/>
<feature type="transmembrane region" description="Helical" evidence="9">
    <location>
        <begin position="132"/>
        <end position="156"/>
    </location>
</feature>
<dbReference type="InterPro" id="IPR044566">
    <property type="entry name" value="RMV1-like"/>
</dbReference>
<evidence type="ECO:0000256" key="9">
    <source>
        <dbReference type="SAM" id="Phobius"/>
    </source>
</evidence>
<evidence type="ECO:0000313" key="11">
    <source>
        <dbReference type="Proteomes" id="UP000011115"/>
    </source>
</evidence>
<evidence type="ECO:0000256" key="8">
    <source>
        <dbReference type="ARBA" id="ARBA00024041"/>
    </source>
</evidence>
<gene>
    <name evidence="10" type="primary">LOC102597466</name>
</gene>
<dbReference type="PIRSF" id="PIRSF006060">
    <property type="entry name" value="AA_transporter"/>
    <property type="match status" value="1"/>
</dbReference>
<feature type="transmembrane region" description="Helical" evidence="9">
    <location>
        <begin position="26"/>
        <end position="46"/>
    </location>
</feature>
<feature type="transmembrane region" description="Helical" evidence="9">
    <location>
        <begin position="336"/>
        <end position="354"/>
    </location>
</feature>
<keyword evidence="6 9" id="KW-1133">Transmembrane helix</keyword>
<dbReference type="STRING" id="4113.M1CHA9"/>
<dbReference type="FunFam" id="1.20.1740.10:FF:000041">
    <property type="entry name" value="Amino acid permease, putative"/>
    <property type="match status" value="1"/>
</dbReference>